<dbReference type="EMBL" id="CP039543">
    <property type="protein sequence ID" value="QJT07946.1"/>
    <property type="molecule type" value="Genomic_DNA"/>
</dbReference>
<sequence>MTARYGLYFAPEPGSALAVLAATWLGRDAATGDTCAQPQLPGIPADILMERTASPRHYGFHATLKPPFALAPSRTEDELRASVAEFAQQQQPFGLHLAPGVLGGFVALQETTPSEELRALAAACVIEFDGFRAPPAAKELEKRRAAGLTPRQDALLIRWGYPYVLDEFRFHMTLTSRVQENELRRAMLDAAGLYFADALAEPITVDAVTLFHQPSREEPFTIIDRFPFCSS</sequence>
<dbReference type="NCBIfam" id="TIGR03223">
    <property type="entry name" value="Phn_opern_protn"/>
    <property type="match status" value="1"/>
</dbReference>
<dbReference type="Proteomes" id="UP000503251">
    <property type="component" value="Chromosome"/>
</dbReference>
<dbReference type="Pfam" id="PF06299">
    <property type="entry name" value="DUF1045"/>
    <property type="match status" value="1"/>
</dbReference>
<dbReference type="InterPro" id="IPR009389">
    <property type="entry name" value="DUF1045"/>
</dbReference>
<reference evidence="1 2" key="1">
    <citation type="submission" date="2019-04" db="EMBL/GenBank/DDBJ databases">
        <title>Isolation and culture of sulfate reducing bacteria from the cold seep of the South China Sea.</title>
        <authorList>
            <person name="Sun C."/>
            <person name="Liu R."/>
        </authorList>
    </citation>
    <scope>NUCLEOTIDE SEQUENCE [LARGE SCALE GENOMIC DNA]</scope>
    <source>
        <strain evidence="1 2">CS1</strain>
    </source>
</reference>
<organism evidence="1 2">
    <name type="scientific">Oceanidesulfovibrio marinus</name>
    <dbReference type="NCBI Taxonomy" id="370038"/>
    <lineage>
        <taxon>Bacteria</taxon>
        <taxon>Pseudomonadati</taxon>
        <taxon>Thermodesulfobacteriota</taxon>
        <taxon>Desulfovibrionia</taxon>
        <taxon>Desulfovibrionales</taxon>
        <taxon>Desulfovibrionaceae</taxon>
        <taxon>Oceanidesulfovibrio</taxon>
    </lineage>
</organism>
<dbReference type="RefSeq" id="WP_171266518.1">
    <property type="nucleotide sequence ID" value="NZ_CP039543.1"/>
</dbReference>
<protein>
    <submittedName>
        <fullName evidence="1">DUF1045 domain-containing protein</fullName>
    </submittedName>
</protein>
<dbReference type="Gene3D" id="3.90.1140.10">
    <property type="entry name" value="Cyclic phosphodiesterase"/>
    <property type="match status" value="1"/>
</dbReference>
<dbReference type="PIRSF" id="PIRSF033328">
    <property type="entry name" value="Phest_Mll4975"/>
    <property type="match status" value="1"/>
</dbReference>
<evidence type="ECO:0000313" key="1">
    <source>
        <dbReference type="EMBL" id="QJT07946.1"/>
    </source>
</evidence>
<evidence type="ECO:0000313" key="2">
    <source>
        <dbReference type="Proteomes" id="UP000503251"/>
    </source>
</evidence>
<name>A0ABX6NCH8_9BACT</name>
<proteinExistence type="predicted"/>
<accession>A0ABX6NCH8</accession>
<gene>
    <name evidence="1" type="ORF">E8L03_02950</name>
</gene>
<keyword evidence="2" id="KW-1185">Reference proteome</keyword>